<gene>
    <name evidence="2" type="ORF">ENT37_06490</name>
</gene>
<dbReference type="PANTHER" id="PTHR19328">
    <property type="entry name" value="HEDGEHOG-INTERACTING PROTEIN"/>
    <property type="match status" value="1"/>
</dbReference>
<reference evidence="2" key="1">
    <citation type="journal article" date="2020" name="mSystems">
        <title>Genome- and Community-Level Interaction Insights into Carbon Utilization and Element Cycling Functions of Hydrothermarchaeota in Hydrothermal Sediment.</title>
        <authorList>
            <person name="Zhou Z."/>
            <person name="Liu Y."/>
            <person name="Xu W."/>
            <person name="Pan J."/>
            <person name="Luo Z.H."/>
            <person name="Li M."/>
        </authorList>
    </citation>
    <scope>NUCLEOTIDE SEQUENCE [LARGE SCALE GENOMIC DNA]</scope>
    <source>
        <strain evidence="2">SpSt-573</strain>
    </source>
</reference>
<evidence type="ECO:0000259" key="1">
    <source>
        <dbReference type="Pfam" id="PF07995"/>
    </source>
</evidence>
<dbReference type="InterPro" id="IPR012938">
    <property type="entry name" value="Glc/Sorbosone_DH"/>
</dbReference>
<sequence length="196" mass="20683">MLFVAACSPRVNLPADAGGSASTTSTAYPAASAPGSTAYPTVGEVFPTATQELPTVTQPPTASPPAPAQENVADFPDPRAFIWQTVVSGLERPTDLADAGEGRLLVLEQPGRVRLVLDGGLQADPFLDITDRVGAQGNEQGLLGIAFHPRFAENGFFYLVDRKDDMIITSGFNVYPRTGFITANMGVVGIKSQYLV</sequence>
<protein>
    <recommendedName>
        <fullName evidence="1">Glucose/Sorbosone dehydrogenase domain-containing protein</fullName>
    </recommendedName>
</protein>
<dbReference type="SUPFAM" id="SSF50952">
    <property type="entry name" value="Soluble quinoprotein glucose dehydrogenase"/>
    <property type="match status" value="1"/>
</dbReference>
<dbReference type="EMBL" id="DSYK01000324">
    <property type="protein sequence ID" value="HGS21498.1"/>
    <property type="molecule type" value="Genomic_DNA"/>
</dbReference>
<evidence type="ECO:0000313" key="2">
    <source>
        <dbReference type="EMBL" id="HGS21498.1"/>
    </source>
</evidence>
<name>A0A7C4KHE4_9CHLR</name>
<dbReference type="InterPro" id="IPR011042">
    <property type="entry name" value="6-blade_b-propeller_TolB-like"/>
</dbReference>
<dbReference type="PANTHER" id="PTHR19328:SF75">
    <property type="entry name" value="ALDOSE SUGAR DEHYDROGENASE YLII"/>
    <property type="match status" value="1"/>
</dbReference>
<feature type="domain" description="Glucose/Sorbosone dehydrogenase" evidence="1">
    <location>
        <begin position="90"/>
        <end position="160"/>
    </location>
</feature>
<organism evidence="2">
    <name type="scientific">Anaerolinea thermolimosa</name>
    <dbReference type="NCBI Taxonomy" id="229919"/>
    <lineage>
        <taxon>Bacteria</taxon>
        <taxon>Bacillati</taxon>
        <taxon>Chloroflexota</taxon>
        <taxon>Anaerolineae</taxon>
        <taxon>Anaerolineales</taxon>
        <taxon>Anaerolineaceae</taxon>
        <taxon>Anaerolinea</taxon>
    </lineage>
</organism>
<dbReference type="Gene3D" id="2.120.10.30">
    <property type="entry name" value="TolB, C-terminal domain"/>
    <property type="match status" value="1"/>
</dbReference>
<proteinExistence type="predicted"/>
<comment type="caution">
    <text evidence="2">The sequence shown here is derived from an EMBL/GenBank/DDBJ whole genome shotgun (WGS) entry which is preliminary data.</text>
</comment>
<dbReference type="InterPro" id="IPR011041">
    <property type="entry name" value="Quinoprot_gluc/sorb_DH_b-prop"/>
</dbReference>
<dbReference type="Pfam" id="PF07995">
    <property type="entry name" value="GSDH"/>
    <property type="match status" value="1"/>
</dbReference>
<dbReference type="AlphaFoldDB" id="A0A7C4KHE4"/>
<accession>A0A7C4KHE4</accession>